<feature type="compositionally biased region" description="Low complexity" evidence="2">
    <location>
        <begin position="282"/>
        <end position="293"/>
    </location>
</feature>
<feature type="region of interest" description="Disordered" evidence="2">
    <location>
        <begin position="1"/>
        <end position="87"/>
    </location>
</feature>
<dbReference type="AlphaFoldDB" id="A0AAX4PEN0"/>
<proteinExistence type="predicted"/>
<feature type="compositionally biased region" description="Basic residues" evidence="2">
    <location>
        <begin position="430"/>
        <end position="444"/>
    </location>
</feature>
<keyword evidence="1" id="KW-0175">Coiled coil</keyword>
<accession>A0AAX4PEN0</accession>
<feature type="region of interest" description="Disordered" evidence="2">
    <location>
        <begin position="266"/>
        <end position="300"/>
    </location>
</feature>
<feature type="compositionally biased region" description="Gly residues" evidence="2">
    <location>
        <begin position="69"/>
        <end position="82"/>
    </location>
</feature>
<name>A0AAX4PEN0_9CHLO</name>
<evidence type="ECO:0000313" key="4">
    <source>
        <dbReference type="Proteomes" id="UP001472866"/>
    </source>
</evidence>
<feature type="coiled-coil region" evidence="1">
    <location>
        <begin position="104"/>
        <end position="145"/>
    </location>
</feature>
<sequence length="458" mass="50012">MASRSRHHHQNAGSGPVKSKSSGQQQNGHPSQQASEFPVDIPLDISFLDTPVHERSANGASHAGRRGRGGNGGGAGGHGPKGGSSLDEKNLFSIVGEIGRLQAIEQEVRARSRASQDLDQLRHELRKEKAENATLKQTLHAQTAELAKSVKAAEAGMKRVEELKGLVRDQQKQDDGFAVAMEELIQKQRQLEVREREVAERAKQAEIKEGQMRTQAGHQERSLKEIQSLVWAREQQMWEMEQMHRIAQENFQKQIAALQAEIRKHEEARAQSAQATPPVMGPVATPQHQQQAATPPPPQHVSQIDAWNANLPLLDQDTLKQLIRQFLPAGVDLSKPWTADDRAKLDTFLLPHSWAADYEPIYGRIEDFVSSNRSEMAIPVQTSGPMGVVVTPMPAAAAPRGFAGTGMAGGAPAPGAKKGRQQGQQQAKSGGKRKNGGQNRRNRKNGAQGNINNNTEAK</sequence>
<reference evidence="3 4" key="1">
    <citation type="submission" date="2024-03" db="EMBL/GenBank/DDBJ databases">
        <title>Complete genome sequence of the green alga Chloropicon roscoffensis RCC1871.</title>
        <authorList>
            <person name="Lemieux C."/>
            <person name="Pombert J.-F."/>
            <person name="Otis C."/>
            <person name="Turmel M."/>
        </authorList>
    </citation>
    <scope>NUCLEOTIDE SEQUENCE [LARGE SCALE GENOMIC DNA]</scope>
    <source>
        <strain evidence="3 4">RCC1871</strain>
    </source>
</reference>
<evidence type="ECO:0000256" key="1">
    <source>
        <dbReference type="SAM" id="Coils"/>
    </source>
</evidence>
<keyword evidence="4" id="KW-1185">Reference proteome</keyword>
<feature type="compositionally biased region" description="Polar residues" evidence="2">
    <location>
        <begin position="19"/>
        <end position="35"/>
    </location>
</feature>
<dbReference type="EMBL" id="CP151510">
    <property type="protein sequence ID" value="WZN64608.1"/>
    <property type="molecule type" value="Genomic_DNA"/>
</dbReference>
<feature type="compositionally biased region" description="Basic residues" evidence="2">
    <location>
        <begin position="1"/>
        <end position="10"/>
    </location>
</feature>
<evidence type="ECO:0000313" key="3">
    <source>
        <dbReference type="EMBL" id="WZN64608.1"/>
    </source>
</evidence>
<feature type="region of interest" description="Disordered" evidence="2">
    <location>
        <begin position="404"/>
        <end position="458"/>
    </location>
</feature>
<evidence type="ECO:0000256" key="2">
    <source>
        <dbReference type="SAM" id="MobiDB-lite"/>
    </source>
</evidence>
<organism evidence="3 4">
    <name type="scientific">Chloropicon roscoffensis</name>
    <dbReference type="NCBI Taxonomy" id="1461544"/>
    <lineage>
        <taxon>Eukaryota</taxon>
        <taxon>Viridiplantae</taxon>
        <taxon>Chlorophyta</taxon>
        <taxon>Chloropicophyceae</taxon>
        <taxon>Chloropicales</taxon>
        <taxon>Chloropicaceae</taxon>
        <taxon>Chloropicon</taxon>
    </lineage>
</organism>
<feature type="compositionally biased region" description="Low complexity" evidence="2">
    <location>
        <begin position="410"/>
        <end position="429"/>
    </location>
</feature>
<protein>
    <submittedName>
        <fullName evidence="3">Uncharacterized protein</fullName>
    </submittedName>
</protein>
<dbReference type="Proteomes" id="UP001472866">
    <property type="component" value="Chromosome 10"/>
</dbReference>
<gene>
    <name evidence="3" type="ORF">HKI87_10g61650</name>
</gene>